<dbReference type="KEGG" id="uam:UABAM_03174"/>
<proteinExistence type="predicted"/>
<dbReference type="Gene3D" id="2.160.10.10">
    <property type="entry name" value="Hexapeptide repeat proteins"/>
    <property type="match status" value="1"/>
</dbReference>
<dbReference type="InterPro" id="IPR051159">
    <property type="entry name" value="Hexapeptide_acetyltransf"/>
</dbReference>
<evidence type="ECO:0000313" key="3">
    <source>
        <dbReference type="Proteomes" id="UP000326354"/>
    </source>
</evidence>
<keyword evidence="1" id="KW-0472">Membrane</keyword>
<keyword evidence="1" id="KW-0812">Transmembrane</keyword>
<dbReference type="Proteomes" id="UP000326354">
    <property type="component" value="Chromosome"/>
</dbReference>
<evidence type="ECO:0000313" key="2">
    <source>
        <dbReference type="EMBL" id="BBM84813.1"/>
    </source>
</evidence>
<dbReference type="GO" id="GO:0016740">
    <property type="term" value="F:transferase activity"/>
    <property type="evidence" value="ECO:0007669"/>
    <property type="project" value="UniProtKB-KW"/>
</dbReference>
<dbReference type="InterPro" id="IPR011004">
    <property type="entry name" value="Trimer_LpxA-like_sf"/>
</dbReference>
<evidence type="ECO:0000256" key="1">
    <source>
        <dbReference type="SAM" id="Phobius"/>
    </source>
</evidence>
<keyword evidence="1" id="KW-1133">Transmembrane helix</keyword>
<name>A0A5S9F456_UABAM</name>
<keyword evidence="3" id="KW-1185">Reference proteome</keyword>
<accession>A0A5S9F456</accession>
<dbReference type="AlphaFoldDB" id="A0A5S9F456"/>
<keyword evidence="2" id="KW-0808">Transferase</keyword>
<dbReference type="PANTHER" id="PTHR23416">
    <property type="entry name" value="SIALIC ACID SYNTHASE-RELATED"/>
    <property type="match status" value="1"/>
</dbReference>
<sequence length="195" mass="21829">MRNIVKNFANLIFLLLIIPVFLLYRIIKFFTKSEKTFHGFSQLVSLFPGTLGEYVRKSFYYLALKKCSLDCCISFGVIITDSESEINSGVYIGTYCTLGKVSIGQDTLLGSNVDIINGANQHYIERIDIPIREQGGEFPKVYIGEDCWIGNGSLIMENIEKKCVIGAKSVVTKPIEAYSIAMGHPARIVKKRLDV</sequence>
<dbReference type="SUPFAM" id="SSF51161">
    <property type="entry name" value="Trimeric LpxA-like enzymes"/>
    <property type="match status" value="1"/>
</dbReference>
<reference evidence="2 3" key="1">
    <citation type="submission" date="2019-08" db="EMBL/GenBank/DDBJ databases">
        <title>Complete genome sequence of Candidatus Uab amorphum.</title>
        <authorList>
            <person name="Shiratori T."/>
            <person name="Suzuki S."/>
            <person name="Kakizawa Y."/>
            <person name="Ishida K."/>
        </authorList>
    </citation>
    <scope>NUCLEOTIDE SEQUENCE [LARGE SCALE GENOMIC DNA]</scope>
    <source>
        <strain evidence="2 3">SRT547</strain>
    </source>
</reference>
<gene>
    <name evidence="2" type="ORF">UABAM_03174</name>
</gene>
<dbReference type="RefSeq" id="WP_173013345.1">
    <property type="nucleotide sequence ID" value="NZ_AP019860.1"/>
</dbReference>
<feature type="transmembrane region" description="Helical" evidence="1">
    <location>
        <begin position="7"/>
        <end position="27"/>
    </location>
</feature>
<protein>
    <submittedName>
        <fullName evidence="2">Transferase</fullName>
    </submittedName>
</protein>
<dbReference type="EMBL" id="AP019860">
    <property type="protein sequence ID" value="BBM84813.1"/>
    <property type="molecule type" value="Genomic_DNA"/>
</dbReference>
<organism evidence="2 3">
    <name type="scientific">Uabimicrobium amorphum</name>
    <dbReference type="NCBI Taxonomy" id="2596890"/>
    <lineage>
        <taxon>Bacteria</taxon>
        <taxon>Pseudomonadati</taxon>
        <taxon>Planctomycetota</taxon>
        <taxon>Candidatus Uabimicrobiia</taxon>
        <taxon>Candidatus Uabimicrobiales</taxon>
        <taxon>Candidatus Uabimicrobiaceae</taxon>
        <taxon>Candidatus Uabimicrobium</taxon>
    </lineage>
</organism>
<dbReference type="CDD" id="cd04647">
    <property type="entry name" value="LbH_MAT_like"/>
    <property type="match status" value="1"/>
</dbReference>